<dbReference type="CDD" id="cd16147">
    <property type="entry name" value="G6S"/>
    <property type="match status" value="1"/>
</dbReference>
<evidence type="ECO:0000256" key="7">
    <source>
        <dbReference type="ARBA" id="ARBA00022989"/>
    </source>
</evidence>
<evidence type="ECO:0000256" key="11">
    <source>
        <dbReference type="SAM" id="Phobius"/>
    </source>
</evidence>
<evidence type="ECO:0000256" key="5">
    <source>
        <dbReference type="ARBA" id="ARBA00022729"/>
    </source>
</evidence>
<comment type="similarity">
    <text evidence="3">Belongs to the alkaline ceramidase family.</text>
</comment>
<feature type="binding site" evidence="10">
    <location>
        <position position="766"/>
    </location>
    <ligand>
        <name>Zn(2+)</name>
        <dbReference type="ChEBI" id="CHEBI:29105"/>
        <note>catalytic</note>
    </ligand>
</feature>
<evidence type="ECO:0000256" key="8">
    <source>
        <dbReference type="ARBA" id="ARBA00023136"/>
    </source>
</evidence>
<feature type="binding site" evidence="10">
    <location>
        <position position="770"/>
    </location>
    <ligand>
        <name>Zn(2+)</name>
        <dbReference type="ChEBI" id="CHEBI:29105"/>
        <note>catalytic</note>
    </ligand>
</feature>
<comment type="similarity">
    <text evidence="2">Belongs to the sulfatase family.</text>
</comment>
<keyword evidence="6" id="KW-0378">Hydrolase</keyword>
<dbReference type="InterPro" id="IPR000917">
    <property type="entry name" value="Sulfatase_N"/>
</dbReference>
<evidence type="ECO:0000256" key="6">
    <source>
        <dbReference type="ARBA" id="ARBA00022801"/>
    </source>
</evidence>
<feature type="domain" description="Sulfatase N-terminal" evidence="13">
    <location>
        <begin position="33"/>
        <end position="384"/>
    </location>
</feature>
<feature type="transmembrane region" description="Helical" evidence="11">
    <location>
        <begin position="666"/>
        <end position="699"/>
    </location>
</feature>
<evidence type="ECO:0000256" key="9">
    <source>
        <dbReference type="ARBA" id="ARBA00023180"/>
    </source>
</evidence>
<protein>
    <submittedName>
        <fullName evidence="14">Arylsulfatase</fullName>
    </submittedName>
</protein>
<reference evidence="14 15" key="1">
    <citation type="submission" date="2018-07" db="EMBL/GenBank/DDBJ databases">
        <title>Section-level genome sequencing of Aspergillus section Nigri to investigate inter- and intra-species variation.</title>
        <authorList>
            <consortium name="DOE Joint Genome Institute"/>
            <person name="Vesth T.C."/>
            <person name="Nybo J.L."/>
            <person name="Theobald S."/>
            <person name="Frisvad J.C."/>
            <person name="Larsen T.O."/>
            <person name="Nielsen K.F."/>
            <person name="Hoof J.B."/>
            <person name="Brandl J."/>
            <person name="Salamov A."/>
            <person name="Riley R."/>
            <person name="Gladden J.M."/>
            <person name="Phatale P."/>
            <person name="Nielsen M.T."/>
            <person name="Lyhne E.K."/>
            <person name="Kogle M.E."/>
            <person name="Strasser K."/>
            <person name="McDonnell E."/>
            <person name="Barry K."/>
            <person name="Clum A."/>
            <person name="Chen C."/>
            <person name="Nolan M."/>
            <person name="Sandor L."/>
            <person name="Kuo A."/>
            <person name="Lipzen A."/>
            <person name="Hainaut M."/>
            <person name="Drula E."/>
            <person name="Tsang A."/>
            <person name="Magnuson J.K."/>
            <person name="Henrissat B."/>
            <person name="Wiebenga A."/>
            <person name="Simmons B.A."/>
            <person name="Makela M.R."/>
            <person name="De vries R.P."/>
            <person name="Grigoriev I.V."/>
            <person name="Mortensen U.H."/>
            <person name="Baker S.E."/>
            <person name="Andersen M.R."/>
        </authorList>
    </citation>
    <scope>NUCLEOTIDE SEQUENCE [LARGE SCALE GENOMIC DNA]</scope>
    <source>
        <strain evidence="14 15">ATCC 13496</strain>
    </source>
</reference>
<evidence type="ECO:0000313" key="15">
    <source>
        <dbReference type="Proteomes" id="UP000253845"/>
    </source>
</evidence>
<keyword evidence="5 12" id="KW-0732">Signal</keyword>
<dbReference type="AlphaFoldDB" id="A0A370C957"/>
<dbReference type="GO" id="GO:0008449">
    <property type="term" value="F:N-acetylglucosamine-6-sulfatase activity"/>
    <property type="evidence" value="ECO:0007669"/>
    <property type="project" value="TreeGrafter"/>
</dbReference>
<feature type="chain" id="PRO_5016936548" evidence="12">
    <location>
        <begin position="20"/>
        <end position="821"/>
    </location>
</feature>
<organism evidence="14 15">
    <name type="scientific">Aspergillus niger ATCC 13496</name>
    <dbReference type="NCBI Taxonomy" id="1353008"/>
    <lineage>
        <taxon>Eukaryota</taxon>
        <taxon>Fungi</taxon>
        <taxon>Dikarya</taxon>
        <taxon>Ascomycota</taxon>
        <taxon>Pezizomycotina</taxon>
        <taxon>Eurotiomycetes</taxon>
        <taxon>Eurotiomycetidae</taxon>
        <taxon>Eurotiales</taxon>
        <taxon>Aspergillaceae</taxon>
        <taxon>Aspergillus</taxon>
        <taxon>Aspergillus subgen. Circumdati</taxon>
    </lineage>
</organism>
<feature type="transmembrane region" description="Helical" evidence="11">
    <location>
        <begin position="767"/>
        <end position="787"/>
    </location>
</feature>
<dbReference type="GO" id="GO:0016811">
    <property type="term" value="F:hydrolase activity, acting on carbon-nitrogen (but not peptide) bonds, in linear amides"/>
    <property type="evidence" value="ECO:0007669"/>
    <property type="project" value="InterPro"/>
</dbReference>
<keyword evidence="7 11" id="KW-1133">Transmembrane helix</keyword>
<dbReference type="GO" id="GO:0046872">
    <property type="term" value="F:metal ion binding"/>
    <property type="evidence" value="ECO:0007669"/>
    <property type="project" value="UniProtKB-KW"/>
</dbReference>
<dbReference type="FunFam" id="3.40.720.10:FF:000051">
    <property type="entry name" value="Arylsulfatase"/>
    <property type="match status" value="1"/>
</dbReference>
<comment type="subcellular location">
    <subcellularLocation>
        <location evidence="1">Membrane</location>
        <topology evidence="1">Multi-pass membrane protein</topology>
    </subcellularLocation>
</comment>
<keyword evidence="10" id="KW-0479">Metal-binding</keyword>
<keyword evidence="9" id="KW-0325">Glycoprotein</keyword>
<dbReference type="Gene3D" id="3.40.720.10">
    <property type="entry name" value="Alkaline Phosphatase, subunit A"/>
    <property type="match status" value="1"/>
</dbReference>
<evidence type="ECO:0000256" key="10">
    <source>
        <dbReference type="PIRSR" id="PIRSR608901-2"/>
    </source>
</evidence>
<evidence type="ECO:0000256" key="1">
    <source>
        <dbReference type="ARBA" id="ARBA00004141"/>
    </source>
</evidence>
<accession>A0A370C957</accession>
<dbReference type="EMBL" id="KZ851908">
    <property type="protein sequence ID" value="RDH22312.1"/>
    <property type="molecule type" value="Genomic_DNA"/>
</dbReference>
<dbReference type="VEuPathDB" id="FungiDB:M747DRAFT_313904"/>
<evidence type="ECO:0000256" key="3">
    <source>
        <dbReference type="ARBA" id="ARBA00009780"/>
    </source>
</evidence>
<dbReference type="SUPFAM" id="SSF53649">
    <property type="entry name" value="Alkaline phosphatase-like"/>
    <property type="match status" value="1"/>
</dbReference>
<feature type="transmembrane region" description="Helical" evidence="11">
    <location>
        <begin position="720"/>
        <end position="740"/>
    </location>
</feature>
<keyword evidence="8 11" id="KW-0472">Membrane</keyword>
<sequence>MRSLVYLLALAGLTTKSLGQQKQQQPLSATAKPNVVFILTDDQDAHLASLDYMPYVQKHLLDKGTHYRSHYCTTSVCCPSRVTLWTGKLAHNTNVTDVNPPHGGYPKFISQGLNDNYLPVWLQEAGYNTYYTGKLFNVHTVDNYNAPFPAGFTGNDFLLDPFTYDYLNSTFQRDHEIPQSYEGEYSTDVLAQKAYRLLNEAVTAQKPFFLTVAPIAPHCNVFMNGTGLDANPKFSFSAPIPAKRHEHLFPDVKVPRTPSFNPEIPSGANWIKTLKRQNDTNVDYNDHFYRQRLRTLQAVDELVDGLFTRLKEYNILDNTYIVYSSDNGYHIGQHRLQPGKSCGYEEDINVPLIIRGPDIAQNVSTDIVTTHTDLAPTFLELLGIPLREDFDGNPISLTRSQIERAQEERQEHVTVEYWRYAAGEGIYDCAYSTPTPHSLTMAELILIMKVDLSAYNNTYKALRIKGIGYNLYYSVWCNNEHELYDMTTDPHQLHNLLSAIEQPSATSHTILNVDLSKVVQRLDSLLLVLKSCKAQVCVKPWDALHPRGEVMTLKDALDVHYDHFYEVEQTTRVQFNECARGYFLDAEGPQFDSGTDYEVLRDGLPCSIWHLRSLAAPQQTPNRATLNHILRIDWPDELSMHLLTTPLLYRILSFQATPQYTKTVGIILSVLFTIVMVVHMVMDEFLLHAVTFGAAVCLITTRTLKIIPREIPDVEARKRIQSVALFGCASFIFGYLVWLIDEFVCQSLIVARHAVGLPVAFLLELHGWWHVFTAIGGYIAVAVIDLITSGEVQRDSVAQLAWPLPTVARLLGPAAGETKRE</sequence>
<evidence type="ECO:0000256" key="2">
    <source>
        <dbReference type="ARBA" id="ARBA00008779"/>
    </source>
</evidence>
<evidence type="ECO:0000256" key="4">
    <source>
        <dbReference type="ARBA" id="ARBA00022692"/>
    </source>
</evidence>
<dbReference type="InterPro" id="IPR017850">
    <property type="entry name" value="Alkaline_phosphatase_core_sf"/>
</dbReference>
<name>A0A370C957_ASPNG</name>
<dbReference type="InterPro" id="IPR008901">
    <property type="entry name" value="ACER"/>
</dbReference>
<evidence type="ECO:0000313" key="14">
    <source>
        <dbReference type="EMBL" id="RDH22312.1"/>
    </source>
</evidence>
<feature type="signal peptide" evidence="12">
    <location>
        <begin position="1"/>
        <end position="19"/>
    </location>
</feature>
<keyword evidence="4 11" id="KW-0812">Transmembrane</keyword>
<comment type="cofactor">
    <cofactor evidence="10">
        <name>Zn(2+)</name>
        <dbReference type="ChEBI" id="CHEBI:29105"/>
    </cofactor>
</comment>
<dbReference type="Pfam" id="PF05875">
    <property type="entry name" value="Ceramidase"/>
    <property type="match status" value="1"/>
</dbReference>
<dbReference type="Proteomes" id="UP000253845">
    <property type="component" value="Unassembled WGS sequence"/>
</dbReference>
<dbReference type="PANTHER" id="PTHR43108">
    <property type="entry name" value="N-ACETYLGLUCOSAMINE-6-SULFATASE FAMILY MEMBER"/>
    <property type="match status" value="1"/>
</dbReference>
<dbReference type="PANTHER" id="PTHR43108:SF8">
    <property type="entry name" value="SD21168P"/>
    <property type="match status" value="1"/>
</dbReference>
<evidence type="ECO:0000256" key="12">
    <source>
        <dbReference type="SAM" id="SignalP"/>
    </source>
</evidence>
<dbReference type="GO" id="GO:0006672">
    <property type="term" value="P:ceramide metabolic process"/>
    <property type="evidence" value="ECO:0007669"/>
    <property type="project" value="InterPro"/>
</dbReference>
<evidence type="ECO:0000259" key="13">
    <source>
        <dbReference type="Pfam" id="PF00884"/>
    </source>
</evidence>
<gene>
    <name evidence="14" type="ORF">M747DRAFT_313904</name>
</gene>
<dbReference type="PROSITE" id="PS00523">
    <property type="entry name" value="SULFATASE_1"/>
    <property type="match status" value="1"/>
</dbReference>
<dbReference type="Pfam" id="PF00884">
    <property type="entry name" value="Sulfatase"/>
    <property type="match status" value="1"/>
</dbReference>
<proteinExistence type="inferred from homology"/>
<dbReference type="InterPro" id="IPR024607">
    <property type="entry name" value="Sulfatase_CS"/>
</dbReference>
<keyword evidence="10" id="KW-0862">Zinc</keyword>
<dbReference type="GO" id="GO:0016020">
    <property type="term" value="C:membrane"/>
    <property type="evidence" value="ECO:0007669"/>
    <property type="project" value="UniProtKB-SubCell"/>
</dbReference>
<dbReference type="GO" id="GO:0005539">
    <property type="term" value="F:glycosaminoglycan binding"/>
    <property type="evidence" value="ECO:0007669"/>
    <property type="project" value="TreeGrafter"/>
</dbReference>